<name>A0AAP0BQP7_9ASPA</name>
<reference evidence="1 2" key="1">
    <citation type="journal article" date="2022" name="Nat. Plants">
        <title>Genomes of leafy and leafless Platanthera orchids illuminate the evolution of mycoheterotrophy.</title>
        <authorList>
            <person name="Li M.H."/>
            <person name="Liu K.W."/>
            <person name="Li Z."/>
            <person name="Lu H.C."/>
            <person name="Ye Q.L."/>
            <person name="Zhang D."/>
            <person name="Wang J.Y."/>
            <person name="Li Y.F."/>
            <person name="Zhong Z.M."/>
            <person name="Liu X."/>
            <person name="Yu X."/>
            <person name="Liu D.K."/>
            <person name="Tu X.D."/>
            <person name="Liu B."/>
            <person name="Hao Y."/>
            <person name="Liao X.Y."/>
            <person name="Jiang Y.T."/>
            <person name="Sun W.H."/>
            <person name="Chen J."/>
            <person name="Chen Y.Q."/>
            <person name="Ai Y."/>
            <person name="Zhai J.W."/>
            <person name="Wu S.S."/>
            <person name="Zhou Z."/>
            <person name="Hsiao Y.Y."/>
            <person name="Wu W.L."/>
            <person name="Chen Y.Y."/>
            <person name="Lin Y.F."/>
            <person name="Hsu J.L."/>
            <person name="Li C.Y."/>
            <person name="Wang Z.W."/>
            <person name="Zhao X."/>
            <person name="Zhong W.Y."/>
            <person name="Ma X.K."/>
            <person name="Ma L."/>
            <person name="Huang J."/>
            <person name="Chen G.Z."/>
            <person name="Huang M.Z."/>
            <person name="Huang L."/>
            <person name="Peng D.H."/>
            <person name="Luo Y.B."/>
            <person name="Zou S.Q."/>
            <person name="Chen S.P."/>
            <person name="Lan S."/>
            <person name="Tsai W.C."/>
            <person name="Van de Peer Y."/>
            <person name="Liu Z.J."/>
        </authorList>
    </citation>
    <scope>NUCLEOTIDE SEQUENCE [LARGE SCALE GENOMIC DNA]</scope>
    <source>
        <strain evidence="1">Lor287</strain>
    </source>
</reference>
<accession>A0AAP0BQP7</accession>
<sequence length="99" mass="11131">MASYEPVFLICVCRRHEQIPGISSFFIVTSPSHFRGLLDPTHQYYYSNEPINYPARDDLNLAYKTKIAGIKTQAAKGGRAELRRGTISHPSPSLSCLFL</sequence>
<comment type="caution">
    <text evidence="1">The sequence shown here is derived from an EMBL/GenBank/DDBJ whole genome shotgun (WGS) entry which is preliminary data.</text>
</comment>
<dbReference type="EMBL" id="JBBWWQ010000005">
    <property type="protein sequence ID" value="KAK8946730.1"/>
    <property type="molecule type" value="Genomic_DNA"/>
</dbReference>
<dbReference type="AlphaFoldDB" id="A0AAP0BQP7"/>
<dbReference type="Proteomes" id="UP001418222">
    <property type="component" value="Unassembled WGS sequence"/>
</dbReference>
<evidence type="ECO:0000313" key="1">
    <source>
        <dbReference type="EMBL" id="KAK8946730.1"/>
    </source>
</evidence>
<protein>
    <submittedName>
        <fullName evidence="1">Uncharacterized protein</fullName>
    </submittedName>
</protein>
<gene>
    <name evidence="1" type="ORF">KSP39_PZI006647</name>
</gene>
<keyword evidence="2" id="KW-1185">Reference proteome</keyword>
<evidence type="ECO:0000313" key="2">
    <source>
        <dbReference type="Proteomes" id="UP001418222"/>
    </source>
</evidence>
<organism evidence="1 2">
    <name type="scientific">Platanthera zijinensis</name>
    <dbReference type="NCBI Taxonomy" id="2320716"/>
    <lineage>
        <taxon>Eukaryota</taxon>
        <taxon>Viridiplantae</taxon>
        <taxon>Streptophyta</taxon>
        <taxon>Embryophyta</taxon>
        <taxon>Tracheophyta</taxon>
        <taxon>Spermatophyta</taxon>
        <taxon>Magnoliopsida</taxon>
        <taxon>Liliopsida</taxon>
        <taxon>Asparagales</taxon>
        <taxon>Orchidaceae</taxon>
        <taxon>Orchidoideae</taxon>
        <taxon>Orchideae</taxon>
        <taxon>Orchidinae</taxon>
        <taxon>Platanthera</taxon>
    </lineage>
</organism>
<proteinExistence type="predicted"/>